<comment type="caution">
    <text evidence="1">The sequence shown here is derived from an EMBL/GenBank/DDBJ whole genome shotgun (WGS) entry which is preliminary data.</text>
</comment>
<dbReference type="GO" id="GO:0032259">
    <property type="term" value="P:methylation"/>
    <property type="evidence" value="ECO:0007669"/>
    <property type="project" value="UniProtKB-KW"/>
</dbReference>
<dbReference type="Gene3D" id="3.40.50.150">
    <property type="entry name" value="Vaccinia Virus protein VP39"/>
    <property type="match status" value="1"/>
</dbReference>
<accession>A0ABV3CDR1</accession>
<dbReference type="Pfam" id="PF04672">
    <property type="entry name" value="Methyltransf_19"/>
    <property type="match status" value="1"/>
</dbReference>
<proteinExistence type="predicted"/>
<sequence>MTYGFPDGYFARPTVARVQDRLDRGTDNYPPDRDLVRDLVAAAPWLPGSVRVNRAHGPRVLSYLTREHTIDQVIDLGCGLPHDDNRYVPDEVRRMVYVDSDPGVEAHARMVLAERHGTESLWADLEDMPALLAAGPIARLDCGRPIGVLLHDVLPWLGDATAHTVLAALRSWLPAGSVLSVTHATTDMAPEAMSALTRLYEGADIGFRPRSGKQIRELLTPWVPLEAGELRTTASWRRPTPLHPRFDHSHAYAILASPGDRTS</sequence>
<protein>
    <submittedName>
        <fullName evidence="1">SAM-dependent methyltransferase</fullName>
        <ecNumber evidence="1">2.1.1.-</ecNumber>
    </submittedName>
</protein>
<dbReference type="SUPFAM" id="SSF53335">
    <property type="entry name" value="S-adenosyl-L-methionine-dependent methyltransferases"/>
    <property type="match status" value="1"/>
</dbReference>
<dbReference type="InterPro" id="IPR029063">
    <property type="entry name" value="SAM-dependent_MTases_sf"/>
</dbReference>
<organism evidence="1 2">
    <name type="scientific">Streptomyces narbonensis</name>
    <dbReference type="NCBI Taxonomy" id="67333"/>
    <lineage>
        <taxon>Bacteria</taxon>
        <taxon>Bacillati</taxon>
        <taxon>Actinomycetota</taxon>
        <taxon>Actinomycetes</taxon>
        <taxon>Kitasatosporales</taxon>
        <taxon>Streptomycetaceae</taxon>
        <taxon>Streptomyces</taxon>
    </lineage>
</organism>
<dbReference type="GO" id="GO:0008168">
    <property type="term" value="F:methyltransferase activity"/>
    <property type="evidence" value="ECO:0007669"/>
    <property type="project" value="UniProtKB-KW"/>
</dbReference>
<keyword evidence="1" id="KW-0808">Transferase</keyword>
<dbReference type="EC" id="2.1.1.-" evidence="1"/>
<dbReference type="InterPro" id="IPR006764">
    <property type="entry name" value="SAM_dep_MeTrfase_SAV2177_type"/>
</dbReference>
<name>A0ABV3CDR1_9ACTN</name>
<keyword evidence="1" id="KW-0489">Methyltransferase</keyword>
<reference evidence="1 2" key="1">
    <citation type="submission" date="2024-06" db="EMBL/GenBank/DDBJ databases">
        <title>The Natural Products Discovery Center: Release of the First 8490 Sequenced Strains for Exploring Actinobacteria Biosynthetic Diversity.</title>
        <authorList>
            <person name="Kalkreuter E."/>
            <person name="Kautsar S.A."/>
            <person name="Yang D."/>
            <person name="Bader C.D."/>
            <person name="Teijaro C.N."/>
            <person name="Fluegel L."/>
            <person name="Davis C.M."/>
            <person name="Simpson J.R."/>
            <person name="Lauterbach L."/>
            <person name="Steele A.D."/>
            <person name="Gui C."/>
            <person name="Meng S."/>
            <person name="Li G."/>
            <person name="Viehrig K."/>
            <person name="Ye F."/>
            <person name="Su P."/>
            <person name="Kiefer A.F."/>
            <person name="Nichols A."/>
            <person name="Cepeda A.J."/>
            <person name="Yan W."/>
            <person name="Fan B."/>
            <person name="Jiang Y."/>
            <person name="Adhikari A."/>
            <person name="Zheng C.-J."/>
            <person name="Schuster L."/>
            <person name="Cowan T.M."/>
            <person name="Smanski M.J."/>
            <person name="Chevrette M.G."/>
            <person name="De Carvalho L.P.S."/>
            <person name="Shen B."/>
        </authorList>
    </citation>
    <scope>NUCLEOTIDE SEQUENCE [LARGE SCALE GENOMIC DNA]</scope>
    <source>
        <strain evidence="1 2">NPDC045974</strain>
    </source>
</reference>
<dbReference type="RefSeq" id="WP_358476216.1">
    <property type="nucleotide sequence ID" value="NZ_JBEZAE010000015.1"/>
</dbReference>
<evidence type="ECO:0000313" key="1">
    <source>
        <dbReference type="EMBL" id="MEU7072924.1"/>
    </source>
</evidence>
<dbReference type="Proteomes" id="UP001551329">
    <property type="component" value="Unassembled WGS sequence"/>
</dbReference>
<gene>
    <name evidence="1" type="ORF">AB0A88_22640</name>
</gene>
<dbReference type="EMBL" id="JBEZAE010000015">
    <property type="protein sequence ID" value="MEU7072924.1"/>
    <property type="molecule type" value="Genomic_DNA"/>
</dbReference>
<keyword evidence="2" id="KW-1185">Reference proteome</keyword>
<evidence type="ECO:0000313" key="2">
    <source>
        <dbReference type="Proteomes" id="UP001551329"/>
    </source>
</evidence>